<dbReference type="InterPro" id="IPR029052">
    <property type="entry name" value="Metallo-depent_PP-like"/>
</dbReference>
<dbReference type="STRING" id="2325.TKV_c02170"/>
<dbReference type="Gene3D" id="3.60.21.10">
    <property type="match status" value="1"/>
</dbReference>
<dbReference type="GO" id="GO:0006260">
    <property type="term" value="P:DNA replication"/>
    <property type="evidence" value="ECO:0007669"/>
    <property type="project" value="UniProtKB-KW"/>
</dbReference>
<protein>
    <recommendedName>
        <fullName evidence="3 7">Nuclease SbcCD subunit D</fullName>
    </recommendedName>
</protein>
<evidence type="ECO:0000256" key="4">
    <source>
        <dbReference type="ARBA" id="ARBA00022722"/>
    </source>
</evidence>
<evidence type="ECO:0000256" key="2">
    <source>
        <dbReference type="ARBA" id="ARBA00011322"/>
    </source>
</evidence>
<evidence type="ECO:0000259" key="9">
    <source>
        <dbReference type="Pfam" id="PF12320"/>
    </source>
</evidence>
<comment type="subunit">
    <text evidence="2 7">Heterodimer of SbcC and SbcD.</text>
</comment>
<evidence type="ECO:0000256" key="3">
    <source>
        <dbReference type="ARBA" id="ARBA00013365"/>
    </source>
</evidence>
<dbReference type="EMBL" id="CP009170">
    <property type="protein sequence ID" value="AIS51422.1"/>
    <property type="molecule type" value="Genomic_DNA"/>
</dbReference>
<evidence type="ECO:0000256" key="7">
    <source>
        <dbReference type="RuleBase" id="RU363069"/>
    </source>
</evidence>
<dbReference type="HOGENOM" id="CLU_038045_3_0_9"/>
<feature type="domain" description="Nuclease SbcCD subunit D C-terminal" evidence="9">
    <location>
        <begin position="288"/>
        <end position="376"/>
    </location>
</feature>
<dbReference type="Pfam" id="PF12320">
    <property type="entry name" value="SbcD_C"/>
    <property type="match status" value="1"/>
</dbReference>
<name>A0A097ANP0_THEKI</name>
<dbReference type="SUPFAM" id="SSF56300">
    <property type="entry name" value="Metallo-dependent phosphatases"/>
    <property type="match status" value="1"/>
</dbReference>
<evidence type="ECO:0000256" key="1">
    <source>
        <dbReference type="ARBA" id="ARBA00010555"/>
    </source>
</evidence>
<dbReference type="PANTHER" id="PTHR30337">
    <property type="entry name" value="COMPONENT OF ATP-DEPENDENT DSDNA EXONUCLEASE"/>
    <property type="match status" value="1"/>
</dbReference>
<dbReference type="NCBIfam" id="TIGR00619">
    <property type="entry name" value="sbcd"/>
    <property type="match status" value="1"/>
</dbReference>
<sequence>MRILHTSDWHLGKSLENFSRIEEQEKFLEDFVQMVEENNVDLVIIAGDIYDSSNPPARAEMLFYTTLKKLSNGERVILVIAGNHDNPERLSAASPFAYEHGVILLGTPKSIVPKGDFGKFKILDSGEGFLEIEIKGEKAVIIALPYPSEKRLNEIFTSELEEEKRQKSYSERVGEIFNDLSKKYREDTINIAVSHIFVAGGEESGSERPIQLGGSFTVEIRHLPQKAQYIALGHLHKPQRISSTLPAYYSGSPLQYSKSEMNHSKCAYLVDLKAGEPALVKEIYFKNYKPIEVFRCNGIEEALEICNEYRDKDIWAYFEIKSESPLPSSKIKEMKSILPDIVEIKPILPEDEMEIEDYEIDEKSVKELFEEFYLKENKVPPTEEVLELFMSIIKEEDEEDETSEA</sequence>
<dbReference type="CDD" id="cd00840">
    <property type="entry name" value="MPP_Mre11_N"/>
    <property type="match status" value="1"/>
</dbReference>
<evidence type="ECO:0000313" key="11">
    <source>
        <dbReference type="Proteomes" id="UP000029669"/>
    </source>
</evidence>
<keyword evidence="6 7" id="KW-0269">Exonuclease</keyword>
<dbReference type="Proteomes" id="UP000029669">
    <property type="component" value="Chromosome"/>
</dbReference>
<dbReference type="OrthoDB" id="9773856at2"/>
<keyword evidence="11" id="KW-1185">Reference proteome</keyword>
<dbReference type="KEGG" id="tki:TKV_c02170"/>
<dbReference type="RefSeq" id="WP_049684401.1">
    <property type="nucleotide sequence ID" value="NZ_CP009170.1"/>
</dbReference>
<reference evidence="11" key="1">
    <citation type="journal article" date="2015" name="Genome Announc.">
        <title>Whole-Genome Sequences of 80 Environmental and Clinical Isolates of Burkholderia pseudomallei.</title>
        <authorList>
            <person name="Johnson S.L."/>
            <person name="Baker A.L."/>
            <person name="Chain P.S."/>
            <person name="Currie B.J."/>
            <person name="Daligault H.E."/>
            <person name="Davenport K.W."/>
            <person name="Davis C.B."/>
            <person name="Inglis T.J."/>
            <person name="Kaestli M."/>
            <person name="Koren S."/>
            <person name="Mayo M."/>
            <person name="Merritt A.J."/>
            <person name="Price E.P."/>
            <person name="Sarovich D.S."/>
            <person name="Warner J."/>
            <person name="Rosovitz M.J."/>
        </authorList>
    </citation>
    <scope>NUCLEOTIDE SEQUENCE [LARGE SCALE GENOMIC DNA]</scope>
    <source>
        <strain evidence="11">DSM 2030</strain>
    </source>
</reference>
<feature type="domain" description="Calcineurin-like phosphoesterase" evidence="8">
    <location>
        <begin position="1"/>
        <end position="238"/>
    </location>
</feature>
<proteinExistence type="inferred from homology"/>
<keyword evidence="7" id="KW-0255">Endonuclease</keyword>
<dbReference type="PANTHER" id="PTHR30337:SF0">
    <property type="entry name" value="NUCLEASE SBCCD SUBUNIT D"/>
    <property type="match status" value="1"/>
</dbReference>
<dbReference type="AlphaFoldDB" id="A0A097ANP0"/>
<evidence type="ECO:0000256" key="6">
    <source>
        <dbReference type="ARBA" id="ARBA00022839"/>
    </source>
</evidence>
<dbReference type="InterPro" id="IPR050535">
    <property type="entry name" value="DNA_Repair-Maintenance_Comp"/>
</dbReference>
<dbReference type="Pfam" id="PF00149">
    <property type="entry name" value="Metallophos"/>
    <property type="match status" value="1"/>
</dbReference>
<dbReference type="InterPro" id="IPR004593">
    <property type="entry name" value="SbcD"/>
</dbReference>
<dbReference type="GO" id="GO:0004519">
    <property type="term" value="F:endonuclease activity"/>
    <property type="evidence" value="ECO:0007669"/>
    <property type="project" value="UniProtKB-KW"/>
</dbReference>
<dbReference type="eggNOG" id="COG0420">
    <property type="taxonomic scope" value="Bacteria"/>
</dbReference>
<organism evidence="10 11">
    <name type="scientific">Thermoanaerobacter kivui</name>
    <name type="common">Acetogenium kivui</name>
    <dbReference type="NCBI Taxonomy" id="2325"/>
    <lineage>
        <taxon>Bacteria</taxon>
        <taxon>Bacillati</taxon>
        <taxon>Bacillota</taxon>
        <taxon>Clostridia</taxon>
        <taxon>Thermoanaerobacterales</taxon>
        <taxon>Thermoanaerobacteraceae</taxon>
        <taxon>Thermoanaerobacter</taxon>
    </lineage>
</organism>
<comment type="function">
    <text evidence="7">SbcCD cleaves DNA hairpin structures. These structures can inhibit DNA replication and are intermediates in certain DNA recombination reactions. The complex acts as a 3'-&gt;5' double strand exonuclease that can open hairpins. It also has a 5' single-strand endonuclease activity.</text>
</comment>
<dbReference type="GO" id="GO:0008408">
    <property type="term" value="F:3'-5' exonuclease activity"/>
    <property type="evidence" value="ECO:0007669"/>
    <property type="project" value="InterPro"/>
</dbReference>
<accession>A0A097ANP0</accession>
<gene>
    <name evidence="7 10" type="primary">sbcD</name>
    <name evidence="10" type="ORF">TKV_c02170</name>
</gene>
<dbReference type="GO" id="GO:0006310">
    <property type="term" value="P:DNA recombination"/>
    <property type="evidence" value="ECO:0007669"/>
    <property type="project" value="UniProtKB-KW"/>
</dbReference>
<keyword evidence="7" id="KW-0235">DNA replication</keyword>
<keyword evidence="4 7" id="KW-0540">Nuclease</keyword>
<dbReference type="InterPro" id="IPR004843">
    <property type="entry name" value="Calcineurin-like_PHP"/>
</dbReference>
<comment type="similarity">
    <text evidence="1 7">Belongs to the SbcD family.</text>
</comment>
<keyword evidence="7" id="KW-0233">DNA recombination</keyword>
<keyword evidence="5 7" id="KW-0378">Hydrolase</keyword>
<evidence type="ECO:0000313" key="10">
    <source>
        <dbReference type="EMBL" id="AIS51422.1"/>
    </source>
</evidence>
<evidence type="ECO:0000256" key="5">
    <source>
        <dbReference type="ARBA" id="ARBA00022801"/>
    </source>
</evidence>
<dbReference type="InterPro" id="IPR041796">
    <property type="entry name" value="Mre11_N"/>
</dbReference>
<dbReference type="InterPro" id="IPR026843">
    <property type="entry name" value="SbcD_C"/>
</dbReference>
<evidence type="ECO:0000259" key="8">
    <source>
        <dbReference type="Pfam" id="PF00149"/>
    </source>
</evidence>